<dbReference type="KEGG" id="gbn:GEOBRER4_24480"/>
<accession>A0A6S6M219</accession>
<evidence type="ECO:0000313" key="1">
    <source>
        <dbReference type="EMBL" id="BCG47698.1"/>
    </source>
</evidence>
<sequence length="51" mass="5824">MATTPEPSGKWNTDLEQKIRLALRDIRFGTVTLVIQDGKVIQLDKSEKIRI</sequence>
<organism evidence="1 2">
    <name type="scientific">Citrifermentans bremense</name>
    <dbReference type="NCBI Taxonomy" id="60035"/>
    <lineage>
        <taxon>Bacteria</taxon>
        <taxon>Pseudomonadati</taxon>
        <taxon>Thermodesulfobacteriota</taxon>
        <taxon>Desulfuromonadia</taxon>
        <taxon>Geobacterales</taxon>
        <taxon>Geobacteraceae</taxon>
        <taxon>Citrifermentans</taxon>
    </lineage>
</organism>
<dbReference type="AlphaFoldDB" id="A0A6S6M219"/>
<keyword evidence="2" id="KW-1185">Reference proteome</keyword>
<evidence type="ECO:0000313" key="2">
    <source>
        <dbReference type="Proteomes" id="UP000515472"/>
    </source>
</evidence>
<dbReference type="Pfam" id="PF10055">
    <property type="entry name" value="DUF2292"/>
    <property type="match status" value="1"/>
</dbReference>
<dbReference type="Proteomes" id="UP000515472">
    <property type="component" value="Chromosome"/>
</dbReference>
<dbReference type="RefSeq" id="WP_185242559.1">
    <property type="nucleotide sequence ID" value="NZ_AP023213.1"/>
</dbReference>
<gene>
    <name evidence="1" type="ORF">GEOBRER4_n2541</name>
</gene>
<evidence type="ECO:0008006" key="3">
    <source>
        <dbReference type="Google" id="ProtNLM"/>
    </source>
</evidence>
<name>A0A6S6M219_9BACT</name>
<dbReference type="InterPro" id="IPR018743">
    <property type="entry name" value="DUF2292"/>
</dbReference>
<reference evidence="1 2" key="1">
    <citation type="submission" date="2020-06" db="EMBL/GenBank/DDBJ databases">
        <title>Interaction of electrochemicaly active bacteria, Geobacter bremensis R4 on different carbon anode.</title>
        <authorList>
            <person name="Meng L."/>
            <person name="Yoshida N."/>
        </authorList>
    </citation>
    <scope>NUCLEOTIDE SEQUENCE [LARGE SCALE GENOMIC DNA]</scope>
    <source>
        <strain evidence="1 2">R4</strain>
    </source>
</reference>
<dbReference type="EMBL" id="AP023213">
    <property type="protein sequence ID" value="BCG47698.1"/>
    <property type="molecule type" value="Genomic_DNA"/>
</dbReference>
<proteinExistence type="predicted"/>
<protein>
    <recommendedName>
        <fullName evidence="3">DUF2292 domain-containing protein</fullName>
    </recommendedName>
</protein>